<reference evidence="1" key="1">
    <citation type="submission" date="2020-12" db="EMBL/GenBank/DDBJ databases">
        <title>Oil enriched cultivation method for isolating marine PHA-producing bacteria.</title>
        <authorList>
            <person name="Zheng W."/>
            <person name="Yu S."/>
            <person name="Huang Y."/>
        </authorList>
    </citation>
    <scope>NUCLEOTIDE SEQUENCE</scope>
    <source>
        <strain evidence="1">SY-2-12</strain>
    </source>
</reference>
<keyword evidence="1" id="KW-0808">Transferase</keyword>
<accession>A0A939ED31</accession>
<dbReference type="Gene3D" id="3.40.50.150">
    <property type="entry name" value="Vaccinia Virus protein VP39"/>
    <property type="match status" value="1"/>
</dbReference>
<dbReference type="CDD" id="cd02440">
    <property type="entry name" value="AdoMet_MTases"/>
    <property type="match status" value="1"/>
</dbReference>
<evidence type="ECO:0000313" key="1">
    <source>
        <dbReference type="EMBL" id="MBN9669878.1"/>
    </source>
</evidence>
<protein>
    <submittedName>
        <fullName evidence="1">Class I SAM-dependent methyltransferase</fullName>
    </submittedName>
</protein>
<dbReference type="RefSeq" id="WP_207139411.1">
    <property type="nucleotide sequence ID" value="NZ_JAEKJZ010000001.1"/>
</dbReference>
<sequence length="316" mass="35683">MNQNAKTAQLNSFLDPFPATKEIAGAVLRAWPEHNDFILKSMSERSPELMQTTETLASAALLLAGSKIDRIATHYRWTCDRLRDEELFFHREGRYRLSTFAEANEEVYSNAAYMEKYMDGLLFSQVLWFNHAASCHFFLTTTPKILPAKSRYLEIGPGHGLMMYLALREFDLDFATAWDLSAVSIEQTKHALSLLGFDNINFGVRDIMELSPGEAEFDLIVLSEILEHLEDPMIAMRHIRSLTTEGAYVFVNVPINSPSPDHLYLMQTLDDARALLTETGFKIVAEDFYATKGTPIDKALRRKVSISACMLATPAV</sequence>
<proteinExistence type="predicted"/>
<keyword evidence="1" id="KW-0489">Methyltransferase</keyword>
<organism evidence="1 2">
    <name type="scientific">Roseibium aggregatum</name>
    <dbReference type="NCBI Taxonomy" id="187304"/>
    <lineage>
        <taxon>Bacteria</taxon>
        <taxon>Pseudomonadati</taxon>
        <taxon>Pseudomonadota</taxon>
        <taxon>Alphaproteobacteria</taxon>
        <taxon>Hyphomicrobiales</taxon>
        <taxon>Stappiaceae</taxon>
        <taxon>Roseibium</taxon>
    </lineage>
</organism>
<dbReference type="Pfam" id="PF13489">
    <property type="entry name" value="Methyltransf_23"/>
    <property type="match status" value="1"/>
</dbReference>
<evidence type="ECO:0000313" key="2">
    <source>
        <dbReference type="Proteomes" id="UP000664096"/>
    </source>
</evidence>
<dbReference type="GO" id="GO:0008168">
    <property type="term" value="F:methyltransferase activity"/>
    <property type="evidence" value="ECO:0007669"/>
    <property type="project" value="UniProtKB-KW"/>
</dbReference>
<name>A0A939ED31_9HYPH</name>
<dbReference type="AlphaFoldDB" id="A0A939ED31"/>
<gene>
    <name evidence="1" type="ORF">JF539_05970</name>
</gene>
<dbReference type="Proteomes" id="UP000664096">
    <property type="component" value="Unassembled WGS sequence"/>
</dbReference>
<comment type="caution">
    <text evidence="1">The sequence shown here is derived from an EMBL/GenBank/DDBJ whole genome shotgun (WGS) entry which is preliminary data.</text>
</comment>
<dbReference type="InterPro" id="IPR029063">
    <property type="entry name" value="SAM-dependent_MTases_sf"/>
</dbReference>
<dbReference type="SUPFAM" id="SSF53335">
    <property type="entry name" value="S-adenosyl-L-methionine-dependent methyltransferases"/>
    <property type="match status" value="1"/>
</dbReference>
<dbReference type="GO" id="GO:0032259">
    <property type="term" value="P:methylation"/>
    <property type="evidence" value="ECO:0007669"/>
    <property type="project" value="UniProtKB-KW"/>
</dbReference>
<dbReference type="EMBL" id="JAEKJZ010000001">
    <property type="protein sequence ID" value="MBN9669878.1"/>
    <property type="molecule type" value="Genomic_DNA"/>
</dbReference>